<protein>
    <submittedName>
        <fullName evidence="1">Uncharacterized protein</fullName>
    </submittedName>
</protein>
<gene>
    <name evidence="1" type="ordered locus">Murru_1480</name>
</gene>
<keyword evidence="2" id="KW-1185">Reference proteome</keyword>
<dbReference type="KEGG" id="mrs:Murru_1480"/>
<proteinExistence type="predicted"/>
<dbReference type="RefSeq" id="WP_014032802.1">
    <property type="nucleotide sequence ID" value="NC_015945.1"/>
</dbReference>
<organism evidence="1 2">
    <name type="scientific">Allomuricauda ruestringensis (strain DSM 13258 / CIP 107369 / LMG 19739 / B1)</name>
    <name type="common">Muricauda ruestringensis</name>
    <dbReference type="NCBI Taxonomy" id="886377"/>
    <lineage>
        <taxon>Bacteria</taxon>
        <taxon>Pseudomonadati</taxon>
        <taxon>Bacteroidota</taxon>
        <taxon>Flavobacteriia</taxon>
        <taxon>Flavobacteriales</taxon>
        <taxon>Flavobacteriaceae</taxon>
        <taxon>Flagellimonas</taxon>
    </lineage>
</organism>
<reference evidence="1 2" key="2">
    <citation type="journal article" date="2012" name="Stand. Genomic Sci.">
        <title>Complete genome sequence of the facultatively anaerobic, appendaged bacterium Muricauda ruestringensis type strain (B1(T)).</title>
        <authorList>
            <person name="Huntemann M."/>
            <person name="Teshima H."/>
            <person name="Lapidus A."/>
            <person name="Nolan M."/>
            <person name="Lucas S."/>
            <person name="Hammon N."/>
            <person name="Deshpande S."/>
            <person name="Cheng J.F."/>
            <person name="Tapia R."/>
            <person name="Goodwin L.A."/>
            <person name="Pitluck S."/>
            <person name="Liolios K."/>
            <person name="Pagani I."/>
            <person name="Ivanova N."/>
            <person name="Mavromatis K."/>
            <person name="Mikhailova N."/>
            <person name="Pati A."/>
            <person name="Chen A."/>
            <person name="Palaniappan K."/>
            <person name="Land M."/>
            <person name="Hauser L."/>
            <person name="Pan C."/>
            <person name="Brambilla E.M."/>
            <person name="Rohde M."/>
            <person name="Spring S."/>
            <person name="Goker M."/>
            <person name="Detter J.C."/>
            <person name="Bristow J."/>
            <person name="Eisen J.A."/>
            <person name="Markowitz V."/>
            <person name="Hugenholtz P."/>
            <person name="Kyrpides N.C."/>
            <person name="Klenk H.P."/>
            <person name="Woyke T."/>
        </authorList>
    </citation>
    <scope>NUCLEOTIDE SEQUENCE [LARGE SCALE GENOMIC DNA]</scope>
    <source>
        <strain evidence="2">DSM 13258 / LMG 19739 / B1</strain>
    </source>
</reference>
<accession>G2PQ56</accession>
<sequence length="61" mass="6964">MFLKNSPKSKYDTLTPALLKKMSKKEESLDERVIGQETDGEEIAEIISKKLLNLIEKKVTL</sequence>
<dbReference type="EMBL" id="CP002999">
    <property type="protein sequence ID" value="AEM70521.1"/>
    <property type="molecule type" value="Genomic_DNA"/>
</dbReference>
<dbReference type="HOGENOM" id="CLU_2917623_0_0_10"/>
<evidence type="ECO:0000313" key="1">
    <source>
        <dbReference type="EMBL" id="AEM70521.1"/>
    </source>
</evidence>
<name>G2PQ56_ALLRU</name>
<dbReference type="AlphaFoldDB" id="G2PQ56"/>
<dbReference type="Proteomes" id="UP000008908">
    <property type="component" value="Chromosome"/>
</dbReference>
<evidence type="ECO:0000313" key="2">
    <source>
        <dbReference type="Proteomes" id="UP000008908"/>
    </source>
</evidence>
<reference evidence="2" key="1">
    <citation type="submission" date="2011-08" db="EMBL/GenBank/DDBJ databases">
        <title>The complete genome of Muricauda ruestringensis DSM 13258.</title>
        <authorList>
            <person name="Lucas S."/>
            <person name="Han J."/>
            <person name="Lapidus A."/>
            <person name="Bruce D."/>
            <person name="Goodwin L."/>
            <person name="Pitluck S."/>
            <person name="Peters L."/>
            <person name="Kyrpides N."/>
            <person name="Mavromatis K."/>
            <person name="Ivanova N."/>
            <person name="Ovchinnikova G."/>
            <person name="Teshima H."/>
            <person name="Detter J.C."/>
            <person name="Tapia R."/>
            <person name="Han C."/>
            <person name="Land M."/>
            <person name="Hauser L."/>
            <person name="Markowitz V."/>
            <person name="Cheng J.-F."/>
            <person name="Hugenholtz P."/>
            <person name="Woyke T."/>
            <person name="Wu D."/>
            <person name="Spring S."/>
            <person name="Schroeder M."/>
            <person name="Brambilla E."/>
            <person name="Klenk H.-P."/>
            <person name="Eisen J.A."/>
        </authorList>
    </citation>
    <scope>NUCLEOTIDE SEQUENCE [LARGE SCALE GENOMIC DNA]</scope>
    <source>
        <strain evidence="2">DSM 13258 / LMG 19739 / B1</strain>
    </source>
</reference>
<dbReference type="STRING" id="886377.Murru_1480"/>